<protein>
    <submittedName>
        <fullName evidence="1">Uncharacterized protein</fullName>
    </submittedName>
</protein>
<proteinExistence type="predicted"/>
<accession>A0A284VJ82</accession>
<reference evidence="2" key="1">
    <citation type="submission" date="2017-06" db="EMBL/GenBank/DDBJ databases">
        <authorList>
            <person name="Cremers G."/>
        </authorList>
    </citation>
    <scope>NUCLEOTIDE SEQUENCE [LARGE SCALE GENOMIC DNA]</scope>
</reference>
<dbReference type="EMBL" id="FZMP01000014">
    <property type="protein sequence ID" value="SNQ59229.1"/>
    <property type="molecule type" value="Genomic_DNA"/>
</dbReference>
<sequence>MMAECNEKQPMRCKREEMDVLFRTKECLPIETMVNSGRKNIDISGNEVHNDVHWRGFFPVDHVFTLFGRFVPLPAGFKKQFKKENGEYGGVTTDGDGIIRGRNRLKEVVFKGRKYIHLTYSELWNRPFYDLLLPVNEDVVIGKAYLGTFPYGIELLTFAMARRYGFEYLSPADHRELFDSGSAPKASDIEGKWRGQLISNAALSHSFFVLSFTLNEDKVDGRWKLLDVWEGESRVELGEDTMRMFDFTSWHDEIRKVTDEVMVGKYCQPDKSLLPPPWTGSLGQVHSEDTGRGKRLCLYYILNKIRE</sequence>
<evidence type="ECO:0000313" key="1">
    <source>
        <dbReference type="EMBL" id="SNQ59229.1"/>
    </source>
</evidence>
<dbReference type="Proteomes" id="UP000218615">
    <property type="component" value="Unassembled WGS sequence"/>
</dbReference>
<name>A0A284VJ82_9EURY</name>
<gene>
    <name evidence="1" type="ORF">MNV_1100006</name>
</gene>
<organism evidence="1 2">
    <name type="scientific">Candidatus Methanoperedens nitratireducens</name>
    <dbReference type="NCBI Taxonomy" id="1392998"/>
    <lineage>
        <taxon>Archaea</taxon>
        <taxon>Methanobacteriati</taxon>
        <taxon>Methanobacteriota</taxon>
        <taxon>Stenosarchaea group</taxon>
        <taxon>Methanomicrobia</taxon>
        <taxon>Methanosarcinales</taxon>
        <taxon>ANME-2 cluster</taxon>
        <taxon>Candidatus Methanoperedentaceae</taxon>
        <taxon>Candidatus Methanoperedens</taxon>
    </lineage>
</organism>
<dbReference type="RefSeq" id="WP_143311569.1">
    <property type="nucleotide sequence ID" value="NZ_FZMP01000014.1"/>
</dbReference>
<dbReference type="OrthoDB" id="359171at2157"/>
<dbReference type="AlphaFoldDB" id="A0A284VJ82"/>
<evidence type="ECO:0000313" key="2">
    <source>
        <dbReference type="Proteomes" id="UP000218615"/>
    </source>
</evidence>
<keyword evidence="2" id="KW-1185">Reference proteome</keyword>